<keyword evidence="3" id="KW-1185">Reference proteome</keyword>
<organism evidence="2 3">
    <name type="scientific">Streptomyces longisporoflavus</name>
    <dbReference type="NCBI Taxonomy" id="28044"/>
    <lineage>
        <taxon>Bacteria</taxon>
        <taxon>Bacillati</taxon>
        <taxon>Actinomycetota</taxon>
        <taxon>Actinomycetes</taxon>
        <taxon>Kitasatosporales</taxon>
        <taxon>Streptomycetaceae</taxon>
        <taxon>Streptomyces</taxon>
    </lineage>
</organism>
<dbReference type="Proteomes" id="UP001610818">
    <property type="component" value="Unassembled WGS sequence"/>
</dbReference>
<reference evidence="2 3" key="1">
    <citation type="submission" date="2024-10" db="EMBL/GenBank/DDBJ databases">
        <title>The Natural Products Discovery Center: Release of the First 8490 Sequenced Strains for Exploring Actinobacteria Biosynthetic Diversity.</title>
        <authorList>
            <person name="Kalkreuter E."/>
            <person name="Kautsar S.A."/>
            <person name="Yang D."/>
            <person name="Bader C.D."/>
            <person name="Teijaro C.N."/>
            <person name="Fluegel L."/>
            <person name="Davis C.M."/>
            <person name="Simpson J.R."/>
            <person name="Lauterbach L."/>
            <person name="Steele A.D."/>
            <person name="Gui C."/>
            <person name="Meng S."/>
            <person name="Li G."/>
            <person name="Viehrig K."/>
            <person name="Ye F."/>
            <person name="Su P."/>
            <person name="Kiefer A.F."/>
            <person name="Nichols A."/>
            <person name="Cepeda A.J."/>
            <person name="Yan W."/>
            <person name="Fan B."/>
            <person name="Jiang Y."/>
            <person name="Adhikari A."/>
            <person name="Zheng C.-J."/>
            <person name="Schuster L."/>
            <person name="Cowan T.M."/>
            <person name="Smanski M.J."/>
            <person name="Chevrette M.G."/>
            <person name="De Carvalho L.P.S."/>
            <person name="Shen B."/>
        </authorList>
    </citation>
    <scope>NUCLEOTIDE SEQUENCE [LARGE SCALE GENOMIC DNA]</scope>
    <source>
        <strain evidence="2 3">NPDC017990</strain>
    </source>
</reference>
<dbReference type="EMBL" id="JBIRGQ010000002">
    <property type="protein sequence ID" value="MFH8545011.1"/>
    <property type="molecule type" value="Genomic_DNA"/>
</dbReference>
<dbReference type="InterPro" id="IPR007278">
    <property type="entry name" value="DUF397"/>
</dbReference>
<accession>A0ABW7QNR1</accession>
<feature type="domain" description="DUF397" evidence="1">
    <location>
        <begin position="16"/>
        <end position="69"/>
    </location>
</feature>
<evidence type="ECO:0000313" key="3">
    <source>
        <dbReference type="Proteomes" id="UP001610818"/>
    </source>
</evidence>
<dbReference type="Pfam" id="PF04149">
    <property type="entry name" value="DUF397"/>
    <property type="match status" value="1"/>
</dbReference>
<sequence>MTSSSTDRVRAVADELVWFKSSYSGSNETECVEVAVMSAQVFVRDSKRPADRQFSVEPHAWADFVASIRGIPRP</sequence>
<evidence type="ECO:0000259" key="1">
    <source>
        <dbReference type="Pfam" id="PF04149"/>
    </source>
</evidence>
<proteinExistence type="predicted"/>
<dbReference type="RefSeq" id="WP_397709607.1">
    <property type="nucleotide sequence ID" value="NZ_JBIRGN010000002.1"/>
</dbReference>
<gene>
    <name evidence="2" type="ORF">ACH4F9_08425</name>
</gene>
<name>A0ABW7QNR1_9ACTN</name>
<protein>
    <submittedName>
        <fullName evidence="2">DUF397 domain-containing protein</fullName>
    </submittedName>
</protein>
<evidence type="ECO:0000313" key="2">
    <source>
        <dbReference type="EMBL" id="MFH8545011.1"/>
    </source>
</evidence>
<comment type="caution">
    <text evidence="2">The sequence shown here is derived from an EMBL/GenBank/DDBJ whole genome shotgun (WGS) entry which is preliminary data.</text>
</comment>